<comment type="similarity">
    <text evidence="1 4">Belongs to the bacterial flagellin family.</text>
</comment>
<evidence type="ECO:0000259" key="6">
    <source>
        <dbReference type="Pfam" id="PF00700"/>
    </source>
</evidence>
<dbReference type="PANTHER" id="PTHR42792:SF2">
    <property type="entry name" value="FLAGELLIN"/>
    <property type="match status" value="1"/>
</dbReference>
<keyword evidence="2 4" id="KW-0964">Secreted</keyword>
<gene>
    <name evidence="7" type="primary">flaB</name>
    <name evidence="7" type="ORF">LP43_0615</name>
</gene>
<organism evidence="7 8">
    <name type="scientific">Methylophaga thiooxydans</name>
    <dbReference type="NCBI Taxonomy" id="392484"/>
    <lineage>
        <taxon>Bacteria</taxon>
        <taxon>Pseudomonadati</taxon>
        <taxon>Pseudomonadota</taxon>
        <taxon>Gammaproteobacteria</taxon>
        <taxon>Thiotrichales</taxon>
        <taxon>Piscirickettsiaceae</taxon>
        <taxon>Methylophaga</taxon>
    </lineage>
</organism>
<evidence type="ECO:0000256" key="4">
    <source>
        <dbReference type="RuleBase" id="RU362073"/>
    </source>
</evidence>
<dbReference type="Gene3D" id="2.60.40.4390">
    <property type="match status" value="1"/>
</dbReference>
<evidence type="ECO:0000313" key="7">
    <source>
        <dbReference type="EMBL" id="KGM08192.1"/>
    </source>
</evidence>
<proteinExistence type="inferred from homology"/>
<dbReference type="GO" id="GO:0005198">
    <property type="term" value="F:structural molecule activity"/>
    <property type="evidence" value="ECO:0007669"/>
    <property type="project" value="UniProtKB-UniRule"/>
</dbReference>
<dbReference type="Gene3D" id="1.20.1330.10">
    <property type="entry name" value="f41 fragment of flagellin, N-terminal domain"/>
    <property type="match status" value="1"/>
</dbReference>
<keyword evidence="7" id="KW-0282">Flagellum</keyword>
<name>A0A0A0BKL8_9GAMM</name>
<reference evidence="7 8" key="1">
    <citation type="submission" date="2014-09" db="EMBL/GenBank/DDBJ databases">
        <authorList>
            <person name="Grob C."/>
            <person name="Taubert M."/>
            <person name="Howat A.M."/>
            <person name="Burns O.J."/>
            <person name="Dixon J.L."/>
            <person name="Chen Y."/>
            <person name="Murrell J.C."/>
        </authorList>
    </citation>
    <scope>NUCLEOTIDE SEQUENCE [LARGE SCALE GENOMIC DNA]</scope>
    <source>
        <strain evidence="7">L4</strain>
    </source>
</reference>
<evidence type="ECO:0000256" key="2">
    <source>
        <dbReference type="ARBA" id="ARBA00022525"/>
    </source>
</evidence>
<comment type="function">
    <text evidence="4">Flagellin is the subunit protein which polymerizes to form the filaments of bacterial flagella.</text>
</comment>
<comment type="subcellular location">
    <subcellularLocation>
        <location evidence="4">Secreted</location>
    </subcellularLocation>
    <subcellularLocation>
        <location evidence="4">Bacterial flagellum</location>
    </subcellularLocation>
</comment>
<dbReference type="Gene3D" id="6.10.280.190">
    <property type="match status" value="1"/>
</dbReference>
<dbReference type="PRINTS" id="PR00207">
    <property type="entry name" value="FLAGELLIN"/>
</dbReference>
<keyword evidence="7" id="KW-0966">Cell projection</keyword>
<dbReference type="Pfam" id="PF00669">
    <property type="entry name" value="Flagellin_N"/>
    <property type="match status" value="1"/>
</dbReference>
<comment type="caution">
    <text evidence="7">The sequence shown here is derived from an EMBL/GenBank/DDBJ whole genome shotgun (WGS) entry which is preliminary data.</text>
</comment>
<evidence type="ECO:0000256" key="1">
    <source>
        <dbReference type="ARBA" id="ARBA00005709"/>
    </source>
</evidence>
<dbReference type="Proteomes" id="UP000029999">
    <property type="component" value="Unassembled WGS sequence"/>
</dbReference>
<dbReference type="STRING" id="392484.LP43_0615"/>
<dbReference type="GO" id="GO:0009288">
    <property type="term" value="C:bacterial-type flagellum"/>
    <property type="evidence" value="ECO:0007669"/>
    <property type="project" value="UniProtKB-SubCell"/>
</dbReference>
<dbReference type="Pfam" id="PF00700">
    <property type="entry name" value="Flagellin_C"/>
    <property type="match status" value="1"/>
</dbReference>
<protein>
    <recommendedName>
        <fullName evidence="4">Flagellin</fullName>
    </recommendedName>
</protein>
<dbReference type="Gene3D" id="6.10.10.10">
    <property type="entry name" value="Flagellar export chaperone, C-terminal domain"/>
    <property type="match status" value="1"/>
</dbReference>
<dbReference type="SUPFAM" id="SSF64518">
    <property type="entry name" value="Phase 1 flagellin"/>
    <property type="match status" value="2"/>
</dbReference>
<sequence>MPQIINTNIASLNAQRNLNTSQSELATSLQRLSSGLRINSAKDDAAGLAISERFTTQIRGLNQAVRNANDGISLSQTAEGALGELTNNLQRIRELAIQSANATNSDSDRAALDQEVQQRLAEIDRIAAQTSFNGRKLLDGTFGNAAFQVGANVGETIDLDLSDSVRRDSLGEVATATSVDLSTLIVEGDVDAVAGSYTTGDLSSLDLSQAAVAFAGGSASTTGGISVTDYQAGAAVTFDVDGVGINLNADYTNLAGVAGAIQTQLDAGNSGEYVVSEDGTDITITKTASATNPTTAVVIDNGTGTTEAEFTGATGAAGTAASDTSNLVFDVDGETVTLNGNYADIDALVTALQGELDGLTGGAGVYVAAAVDADSFSITSATPGASPATVVNNFQTTSVTGADNGSSVAAVAASTATPYVLATDALTIQVGDADPVSVEAATYETRQELVDAVNIALGGNANASLNDDGTLSISGSEDITIGGADAATFFAATSYPAAGDLTSVSVLTVASSNDVISRVDSALTEVSDLRSTFGAIQNRFESTIANLATTAESLSASRSRIQDADFAAETAALTRAQILQQAGTSILAQANALPQNVLSLLQG</sequence>
<dbReference type="AlphaFoldDB" id="A0A0A0BKL8"/>
<dbReference type="PANTHER" id="PTHR42792">
    <property type="entry name" value="FLAGELLIN"/>
    <property type="match status" value="1"/>
</dbReference>
<dbReference type="InterPro" id="IPR001492">
    <property type="entry name" value="Flagellin"/>
</dbReference>
<keyword evidence="3 4" id="KW-0975">Bacterial flagellum</keyword>
<evidence type="ECO:0000259" key="5">
    <source>
        <dbReference type="Pfam" id="PF00669"/>
    </source>
</evidence>
<keyword evidence="7" id="KW-0969">Cilium</keyword>
<dbReference type="EMBL" id="JRQD01000001">
    <property type="protein sequence ID" value="KGM08192.1"/>
    <property type="molecule type" value="Genomic_DNA"/>
</dbReference>
<feature type="domain" description="Flagellin C-terminal" evidence="6">
    <location>
        <begin position="517"/>
        <end position="601"/>
    </location>
</feature>
<feature type="domain" description="Flagellin N-terminal" evidence="5">
    <location>
        <begin position="5"/>
        <end position="141"/>
    </location>
</feature>
<evidence type="ECO:0000256" key="3">
    <source>
        <dbReference type="ARBA" id="ARBA00023143"/>
    </source>
</evidence>
<evidence type="ECO:0000313" key="8">
    <source>
        <dbReference type="Proteomes" id="UP000029999"/>
    </source>
</evidence>
<dbReference type="InterPro" id="IPR042187">
    <property type="entry name" value="Flagellin_C_sub2"/>
</dbReference>
<dbReference type="GO" id="GO:0005576">
    <property type="term" value="C:extracellular region"/>
    <property type="evidence" value="ECO:0007669"/>
    <property type="project" value="UniProtKB-SubCell"/>
</dbReference>
<dbReference type="InterPro" id="IPR001029">
    <property type="entry name" value="Flagellin_N"/>
</dbReference>
<dbReference type="InterPro" id="IPR046358">
    <property type="entry name" value="Flagellin_C"/>
</dbReference>
<dbReference type="RefSeq" id="WP_036312113.1">
    <property type="nucleotide sequence ID" value="NZ_JRQD01000001.1"/>
</dbReference>
<accession>A0A0A0BKL8</accession>